<dbReference type="AlphaFoldDB" id="A0A6P2MCD8"/>
<protein>
    <recommendedName>
        <fullName evidence="5">ParD-like antitoxin of type II toxin-antitoxin system</fullName>
    </recommendedName>
</protein>
<dbReference type="EMBL" id="CABVPP010000027">
    <property type="protein sequence ID" value="VWB76474.1"/>
    <property type="molecule type" value="Genomic_DNA"/>
</dbReference>
<sequence length="113" mass="12570">MSTHVAADACVRTGLPGRHTQRIIRNDYISFNWCHMGIIKISEHMHERLRSTSTALSRSINAQAEHWLRVGMLAELNPALSYGEICKMLIDAEARGGEAGHAEPVAHRIEQVA</sequence>
<keyword evidence="4" id="KW-1185">Reference proteome</keyword>
<name>A0A6P2MCD8_9BURK</name>
<dbReference type="EMBL" id="VJSY01000065">
    <property type="protein sequence ID" value="MDR8757571.1"/>
    <property type="molecule type" value="Genomic_DNA"/>
</dbReference>
<dbReference type="InterPro" id="IPR021831">
    <property type="entry name" value="ParD-like"/>
</dbReference>
<dbReference type="Proteomes" id="UP001248067">
    <property type="component" value="Unassembled WGS sequence"/>
</dbReference>
<evidence type="ECO:0000313" key="4">
    <source>
        <dbReference type="Proteomes" id="UP001248067"/>
    </source>
</evidence>
<reference evidence="1 4" key="1">
    <citation type="submission" date="2019-06" db="EMBL/GenBank/DDBJ databases">
        <title>Evolution of Burkholderia multivorans in the lungs of Cystic Fibrosis patients.</title>
        <authorList>
            <person name="Moreira L.M."/>
        </authorList>
    </citation>
    <scope>NUCLEOTIDE SEQUENCE [LARGE SCALE GENOMIC DNA]</scope>
    <source>
        <strain evidence="1 4">VC13239</strain>
    </source>
</reference>
<evidence type="ECO:0000313" key="1">
    <source>
        <dbReference type="EMBL" id="MDR8757571.1"/>
    </source>
</evidence>
<evidence type="ECO:0000313" key="2">
    <source>
        <dbReference type="EMBL" id="VWB76474.1"/>
    </source>
</evidence>
<evidence type="ECO:0008006" key="5">
    <source>
        <dbReference type="Google" id="ProtNLM"/>
    </source>
</evidence>
<dbReference type="Pfam" id="PF11903">
    <property type="entry name" value="ParD_like"/>
    <property type="match status" value="1"/>
</dbReference>
<dbReference type="Proteomes" id="UP000494162">
    <property type="component" value="Unassembled WGS sequence"/>
</dbReference>
<evidence type="ECO:0000313" key="3">
    <source>
        <dbReference type="Proteomes" id="UP000494162"/>
    </source>
</evidence>
<gene>
    <name evidence="2" type="ORF">BPS26883_03643</name>
    <name evidence="1" type="ORF">FEQ00_06027</name>
</gene>
<organism evidence="2 3">
    <name type="scientific">Burkholderia pseudomultivorans</name>
    <dbReference type="NCBI Taxonomy" id="1207504"/>
    <lineage>
        <taxon>Bacteria</taxon>
        <taxon>Pseudomonadati</taxon>
        <taxon>Pseudomonadota</taxon>
        <taxon>Betaproteobacteria</taxon>
        <taxon>Burkholderiales</taxon>
        <taxon>Burkholderiaceae</taxon>
        <taxon>Burkholderia</taxon>
        <taxon>Burkholderia cepacia complex</taxon>
    </lineage>
</organism>
<proteinExistence type="predicted"/>
<accession>A0A6P2MCD8</accession>
<reference evidence="2 3" key="2">
    <citation type="submission" date="2019-09" db="EMBL/GenBank/DDBJ databases">
        <authorList>
            <person name="Depoorter E."/>
        </authorList>
    </citation>
    <scope>NUCLEOTIDE SEQUENCE [LARGE SCALE GENOMIC DNA]</scope>
    <source>
        <strain evidence="2">LMG 26883</strain>
    </source>
</reference>